<name>A0A9P6MHY3_9FUNG</name>
<proteinExistence type="predicted"/>
<protein>
    <submittedName>
        <fullName evidence="2">Uncharacterized protein</fullName>
    </submittedName>
</protein>
<organism evidence="2 3">
    <name type="scientific">Modicella reniformis</name>
    <dbReference type="NCBI Taxonomy" id="1440133"/>
    <lineage>
        <taxon>Eukaryota</taxon>
        <taxon>Fungi</taxon>
        <taxon>Fungi incertae sedis</taxon>
        <taxon>Mucoromycota</taxon>
        <taxon>Mortierellomycotina</taxon>
        <taxon>Mortierellomycetes</taxon>
        <taxon>Mortierellales</taxon>
        <taxon>Mortierellaceae</taxon>
        <taxon>Modicella</taxon>
    </lineage>
</organism>
<accession>A0A9P6MHY3</accession>
<dbReference type="AlphaFoldDB" id="A0A9P6MHY3"/>
<keyword evidence="3" id="KW-1185">Reference proteome</keyword>
<evidence type="ECO:0000313" key="3">
    <source>
        <dbReference type="Proteomes" id="UP000749646"/>
    </source>
</evidence>
<feature type="region of interest" description="Disordered" evidence="1">
    <location>
        <begin position="147"/>
        <end position="169"/>
    </location>
</feature>
<comment type="caution">
    <text evidence="2">The sequence shown here is derived from an EMBL/GenBank/DDBJ whole genome shotgun (WGS) entry which is preliminary data.</text>
</comment>
<dbReference type="Proteomes" id="UP000749646">
    <property type="component" value="Unassembled WGS sequence"/>
</dbReference>
<feature type="compositionally biased region" description="Pro residues" evidence="1">
    <location>
        <begin position="153"/>
        <end position="163"/>
    </location>
</feature>
<reference evidence="2" key="1">
    <citation type="journal article" date="2020" name="Fungal Divers.">
        <title>Resolving the Mortierellaceae phylogeny through synthesis of multi-gene phylogenetics and phylogenomics.</title>
        <authorList>
            <person name="Vandepol N."/>
            <person name="Liber J."/>
            <person name="Desiro A."/>
            <person name="Na H."/>
            <person name="Kennedy M."/>
            <person name="Barry K."/>
            <person name="Grigoriev I.V."/>
            <person name="Miller A.N."/>
            <person name="O'Donnell K."/>
            <person name="Stajich J.E."/>
            <person name="Bonito G."/>
        </authorList>
    </citation>
    <scope>NUCLEOTIDE SEQUENCE</scope>
    <source>
        <strain evidence="2">MES-2147</strain>
    </source>
</reference>
<evidence type="ECO:0000313" key="2">
    <source>
        <dbReference type="EMBL" id="KAG0002008.1"/>
    </source>
</evidence>
<sequence length="218" mass="24694">MVRIRRERGEKTYPKRFNFNIVRTGVIPFEERMKQAQREAALWRSREQGRQKAKQNRSKPQQQQHQLESHDHSVDSGDMEIEATSTPVHKNTNRSAISTLASGTGTSWGPSGLTPKKNAFRQYRTPNTKLVTQRKPSIVMDHDMETDSVSAPAPAPALTPMPVPVTTEGKSKVDMDVDQMRQSMARLMIPRLMIPRSVANKMRQNSGKHGNINDQKPL</sequence>
<feature type="region of interest" description="Disordered" evidence="1">
    <location>
        <begin position="99"/>
        <end position="118"/>
    </location>
</feature>
<feature type="region of interest" description="Disordered" evidence="1">
    <location>
        <begin position="38"/>
        <end position="75"/>
    </location>
</feature>
<gene>
    <name evidence="2" type="ORF">BGZ65_002996</name>
</gene>
<dbReference type="OrthoDB" id="18440at2759"/>
<feature type="compositionally biased region" description="Polar residues" evidence="1">
    <location>
        <begin position="99"/>
        <end position="109"/>
    </location>
</feature>
<dbReference type="EMBL" id="JAAAHW010000477">
    <property type="protein sequence ID" value="KAG0002008.1"/>
    <property type="molecule type" value="Genomic_DNA"/>
</dbReference>
<evidence type="ECO:0000256" key="1">
    <source>
        <dbReference type="SAM" id="MobiDB-lite"/>
    </source>
</evidence>